<dbReference type="OrthoDB" id="1906820at2759"/>
<dbReference type="InterPro" id="IPR002156">
    <property type="entry name" value="RNaseH_domain"/>
</dbReference>
<evidence type="ECO:0000259" key="2">
    <source>
        <dbReference type="Pfam" id="PF13456"/>
    </source>
</evidence>
<feature type="domain" description="RNase H type-1" evidence="2">
    <location>
        <begin position="117"/>
        <end position="228"/>
    </location>
</feature>
<keyword evidence="1" id="KW-0732">Signal</keyword>
<name>S8C916_9LAMI</name>
<dbReference type="InterPro" id="IPR012337">
    <property type="entry name" value="RNaseH-like_sf"/>
</dbReference>
<dbReference type="PANTHER" id="PTHR47074">
    <property type="entry name" value="BNAC02G40300D PROTEIN"/>
    <property type="match status" value="1"/>
</dbReference>
<dbReference type="Proteomes" id="UP000015453">
    <property type="component" value="Unassembled WGS sequence"/>
</dbReference>
<evidence type="ECO:0000313" key="4">
    <source>
        <dbReference type="Proteomes" id="UP000015453"/>
    </source>
</evidence>
<dbReference type="SUPFAM" id="SSF53098">
    <property type="entry name" value="Ribonuclease H-like"/>
    <property type="match status" value="1"/>
</dbReference>
<protein>
    <recommendedName>
        <fullName evidence="2">RNase H type-1 domain-containing protein</fullName>
    </recommendedName>
</protein>
<dbReference type="GO" id="GO:0003676">
    <property type="term" value="F:nucleic acid binding"/>
    <property type="evidence" value="ECO:0007669"/>
    <property type="project" value="InterPro"/>
</dbReference>
<gene>
    <name evidence="3" type="ORF">M569_11402</name>
</gene>
<organism evidence="3 4">
    <name type="scientific">Genlisea aurea</name>
    <dbReference type="NCBI Taxonomy" id="192259"/>
    <lineage>
        <taxon>Eukaryota</taxon>
        <taxon>Viridiplantae</taxon>
        <taxon>Streptophyta</taxon>
        <taxon>Embryophyta</taxon>
        <taxon>Tracheophyta</taxon>
        <taxon>Spermatophyta</taxon>
        <taxon>Magnoliopsida</taxon>
        <taxon>eudicotyledons</taxon>
        <taxon>Gunneridae</taxon>
        <taxon>Pentapetalae</taxon>
        <taxon>asterids</taxon>
        <taxon>lamiids</taxon>
        <taxon>Lamiales</taxon>
        <taxon>Lentibulariaceae</taxon>
        <taxon>Genlisea</taxon>
    </lineage>
</organism>
<keyword evidence="4" id="KW-1185">Reference proteome</keyword>
<dbReference type="Gene3D" id="3.30.420.10">
    <property type="entry name" value="Ribonuclease H-like superfamily/Ribonuclease H"/>
    <property type="match status" value="1"/>
</dbReference>
<dbReference type="InterPro" id="IPR036397">
    <property type="entry name" value="RNaseH_sf"/>
</dbReference>
<proteinExistence type="predicted"/>
<dbReference type="GO" id="GO:0004523">
    <property type="term" value="F:RNA-DNA hybrid ribonuclease activity"/>
    <property type="evidence" value="ECO:0007669"/>
    <property type="project" value="InterPro"/>
</dbReference>
<comment type="caution">
    <text evidence="3">The sequence shown here is derived from an EMBL/GenBank/DDBJ whole genome shotgun (WGS) entry which is preliminary data.</text>
</comment>
<dbReference type="Pfam" id="PF13456">
    <property type="entry name" value="RVT_3"/>
    <property type="match status" value="1"/>
</dbReference>
<dbReference type="CDD" id="cd06222">
    <property type="entry name" value="RNase_H_like"/>
    <property type="match status" value="1"/>
</dbReference>
<feature type="signal peptide" evidence="1">
    <location>
        <begin position="1"/>
        <end position="19"/>
    </location>
</feature>
<accession>S8C916</accession>
<reference evidence="3 4" key="1">
    <citation type="journal article" date="2013" name="BMC Genomics">
        <title>The miniature genome of a carnivorous plant Genlisea aurea contains a low number of genes and short non-coding sequences.</title>
        <authorList>
            <person name="Leushkin E.V."/>
            <person name="Sutormin R.A."/>
            <person name="Nabieva E.R."/>
            <person name="Penin A.A."/>
            <person name="Kondrashov A.S."/>
            <person name="Logacheva M.D."/>
        </authorList>
    </citation>
    <scope>NUCLEOTIDE SEQUENCE [LARGE SCALE GENOMIC DNA]</scope>
</reference>
<dbReference type="InterPro" id="IPR052929">
    <property type="entry name" value="RNase_H-like_EbsB-rel"/>
</dbReference>
<evidence type="ECO:0000313" key="3">
    <source>
        <dbReference type="EMBL" id="EPS63384.1"/>
    </source>
</evidence>
<dbReference type="PANTHER" id="PTHR47074:SF73">
    <property type="entry name" value="OS04G0448401 PROTEIN"/>
    <property type="match status" value="1"/>
</dbReference>
<sequence length="254" mass="28325">MLVWSTINLPWALLSSLSSDPLLWMLACFKSLDETDFRKLLVGCWAIWTKRNETRHNLISPDVMEAAYFITSYLASCATALDCDRPPPPHPPDATARWEPPAMGSLKINVDSGKIGNHTTWAGLIRDGRGRCIGWYSKSISPILDPEHGEYLATKWGLIFARFLGISTITLEADCLALVSAITDDTMLNGTLQNLLTDIRVLLQEFDSCQVIFIRRNANKAAHLLAKSSTTVGFGFDDSTLPSSVREQMYIDYH</sequence>
<evidence type="ECO:0000256" key="1">
    <source>
        <dbReference type="SAM" id="SignalP"/>
    </source>
</evidence>
<feature type="chain" id="PRO_5004548956" description="RNase H type-1 domain-containing protein" evidence="1">
    <location>
        <begin position="20"/>
        <end position="254"/>
    </location>
</feature>
<dbReference type="InterPro" id="IPR044730">
    <property type="entry name" value="RNase_H-like_dom_plant"/>
</dbReference>
<dbReference type="AlphaFoldDB" id="S8C916"/>
<dbReference type="EMBL" id="AUSU01005524">
    <property type="protein sequence ID" value="EPS63384.1"/>
    <property type="molecule type" value="Genomic_DNA"/>
</dbReference>